<feature type="domain" description="Ubiquitin-like" evidence="8">
    <location>
        <begin position="697"/>
        <end position="774"/>
    </location>
</feature>
<dbReference type="PROSITE" id="PS50290">
    <property type="entry name" value="PI3_4_KINASE_3"/>
    <property type="match status" value="1"/>
</dbReference>
<organism evidence="10 11">
    <name type="scientific">Brassica campestris</name>
    <name type="common">Field mustard</name>
    <dbReference type="NCBI Taxonomy" id="3711"/>
    <lineage>
        <taxon>Eukaryota</taxon>
        <taxon>Viridiplantae</taxon>
        <taxon>Streptophyta</taxon>
        <taxon>Embryophyta</taxon>
        <taxon>Tracheophyta</taxon>
        <taxon>Spermatophyta</taxon>
        <taxon>Magnoliopsida</taxon>
        <taxon>eudicotyledons</taxon>
        <taxon>Gunneridae</taxon>
        <taxon>Pentapetalae</taxon>
        <taxon>rosids</taxon>
        <taxon>malvids</taxon>
        <taxon>Brassicales</taxon>
        <taxon>Brassicaceae</taxon>
        <taxon>Brassiceae</taxon>
        <taxon>Brassica</taxon>
    </lineage>
</organism>
<keyword evidence="11" id="KW-1185">Reference proteome</keyword>
<feature type="region of interest" description="Disordered" evidence="7">
    <location>
        <begin position="505"/>
        <end position="553"/>
    </location>
</feature>
<dbReference type="Pfam" id="PF04601">
    <property type="entry name" value="DUF569"/>
    <property type="match status" value="2"/>
</dbReference>
<dbReference type="InParanoid" id="M4D7E2"/>
<protein>
    <recommendedName>
        <fullName evidence="2">1-phosphatidylinositol 4-kinase</fullName>
        <ecNumber evidence="2">2.7.1.67</ecNumber>
    </recommendedName>
</protein>
<evidence type="ECO:0000256" key="5">
    <source>
        <dbReference type="ARBA" id="ARBA00022777"/>
    </source>
</evidence>
<comment type="similarity">
    <text evidence="1">Belongs to the PI3/PI4-kinase family. Type II PI4K subfamily.</text>
</comment>
<dbReference type="InterPro" id="IPR054726">
    <property type="entry name" value="Ubiq_DUF569-assoc"/>
</dbReference>
<proteinExistence type="inferred from homology"/>
<dbReference type="InterPro" id="IPR011009">
    <property type="entry name" value="Kinase-like_dom_sf"/>
</dbReference>
<evidence type="ECO:0000256" key="1">
    <source>
        <dbReference type="ARBA" id="ARBA00008941"/>
    </source>
</evidence>
<dbReference type="HOGENOM" id="CLU_275131_0_0_1"/>
<feature type="region of interest" description="Disordered" evidence="7">
    <location>
        <begin position="307"/>
        <end position="400"/>
    </location>
</feature>
<dbReference type="Pfam" id="PF22932">
    <property type="entry name" value="Ubiq_DUF_assoc"/>
    <property type="match status" value="1"/>
</dbReference>
<evidence type="ECO:0000256" key="3">
    <source>
        <dbReference type="ARBA" id="ARBA00022679"/>
    </source>
</evidence>
<dbReference type="PANTHER" id="PTHR45800">
    <property type="entry name" value="PHOSPHATIDYLINOSITOL 4-KINASE GAMMA"/>
    <property type="match status" value="1"/>
</dbReference>
<dbReference type="SMART" id="SM00213">
    <property type="entry name" value="UBQ"/>
    <property type="match status" value="1"/>
</dbReference>
<dbReference type="EnsemblPlants" id="Bra012402.1">
    <property type="protein sequence ID" value="Bra012402.1-P"/>
    <property type="gene ID" value="Bra012402"/>
</dbReference>
<evidence type="ECO:0000256" key="4">
    <source>
        <dbReference type="ARBA" id="ARBA00022741"/>
    </source>
</evidence>
<evidence type="ECO:0000259" key="9">
    <source>
        <dbReference type="PROSITE" id="PS50290"/>
    </source>
</evidence>
<dbReference type="InterPro" id="IPR029071">
    <property type="entry name" value="Ubiquitin-like_domsf"/>
</dbReference>
<dbReference type="InterPro" id="IPR007679">
    <property type="entry name" value="DUF569"/>
</dbReference>
<feature type="compositionally biased region" description="Basic residues" evidence="7">
    <location>
        <begin position="510"/>
        <end position="520"/>
    </location>
</feature>
<keyword evidence="4" id="KW-0547">Nucleotide-binding</keyword>
<dbReference type="Gene3D" id="3.10.20.90">
    <property type="entry name" value="Phosphatidylinositol 3-kinase Catalytic Subunit, Chain A, domain 1"/>
    <property type="match status" value="1"/>
</dbReference>
<evidence type="ECO:0000313" key="11">
    <source>
        <dbReference type="Proteomes" id="UP000011750"/>
    </source>
</evidence>
<reference evidence="10" key="3">
    <citation type="submission" date="2023-03" db="UniProtKB">
        <authorList>
            <consortium name="EnsemblPlants"/>
        </authorList>
    </citation>
    <scope>IDENTIFICATION</scope>
    <source>
        <strain evidence="10">cv. Chiifu-401-42</strain>
    </source>
</reference>
<dbReference type="InterPro" id="IPR000403">
    <property type="entry name" value="PI3/4_kinase_cat_dom"/>
</dbReference>
<feature type="domain" description="PI3K/PI4K catalytic" evidence="9">
    <location>
        <begin position="845"/>
        <end position="1143"/>
    </location>
</feature>
<dbReference type="GO" id="GO:0005524">
    <property type="term" value="F:ATP binding"/>
    <property type="evidence" value="ECO:0007669"/>
    <property type="project" value="UniProtKB-KW"/>
</dbReference>
<dbReference type="eggNOG" id="KOG0001">
    <property type="taxonomic scope" value="Eukaryota"/>
</dbReference>
<dbReference type="AlphaFoldDB" id="M4D7E2"/>
<dbReference type="Proteomes" id="UP000011750">
    <property type="component" value="Chromosome A07"/>
</dbReference>
<feature type="compositionally biased region" description="Basic and acidic residues" evidence="7">
    <location>
        <begin position="346"/>
        <end position="356"/>
    </location>
</feature>
<dbReference type="CDD" id="cd17039">
    <property type="entry name" value="Ubl_ubiquitin_like"/>
    <property type="match status" value="1"/>
</dbReference>
<dbReference type="InterPro" id="IPR000626">
    <property type="entry name" value="Ubiquitin-like_dom"/>
</dbReference>
<dbReference type="PROSITE" id="PS50053">
    <property type="entry name" value="UBIQUITIN_2"/>
    <property type="match status" value="1"/>
</dbReference>
<dbReference type="GO" id="GO:0004430">
    <property type="term" value="F:1-phosphatidylinositol 4-kinase activity"/>
    <property type="evidence" value="ECO:0007669"/>
    <property type="project" value="UniProtKB-EC"/>
</dbReference>
<dbReference type="InterPro" id="IPR044571">
    <property type="entry name" value="P4KG1-8"/>
</dbReference>
<dbReference type="SUPFAM" id="SSF56112">
    <property type="entry name" value="Protein kinase-like (PK-like)"/>
    <property type="match status" value="1"/>
</dbReference>
<keyword evidence="5" id="KW-0418">Kinase</keyword>
<dbReference type="EC" id="2.7.1.67" evidence="2"/>
<keyword evidence="6" id="KW-0067">ATP-binding</keyword>
<evidence type="ECO:0000256" key="6">
    <source>
        <dbReference type="ARBA" id="ARBA00022840"/>
    </source>
</evidence>
<accession>M4D7E2</accession>
<dbReference type="SUPFAM" id="SSF50405">
    <property type="entry name" value="Actin-crosslinking proteins"/>
    <property type="match status" value="1"/>
</dbReference>
<feature type="compositionally biased region" description="Polar residues" evidence="7">
    <location>
        <begin position="322"/>
        <end position="341"/>
    </location>
</feature>
<feature type="region of interest" description="Disordered" evidence="7">
    <location>
        <begin position="255"/>
        <end position="275"/>
    </location>
</feature>
<reference evidence="10 11" key="1">
    <citation type="journal article" date="2011" name="Nat. Genet.">
        <title>The genome of the mesopolyploid crop species Brassica rapa.</title>
        <authorList>
            <consortium name="Brassica rapa Genome Sequencing Project Consortium"/>
            <person name="Wang X."/>
            <person name="Wang H."/>
            <person name="Wang J."/>
            <person name="Sun R."/>
            <person name="Wu J."/>
            <person name="Liu S."/>
            <person name="Bai Y."/>
            <person name="Mun J.H."/>
            <person name="Bancroft I."/>
            <person name="Cheng F."/>
            <person name="Huang S."/>
            <person name="Li X."/>
            <person name="Hua W."/>
            <person name="Wang J."/>
            <person name="Wang X."/>
            <person name="Freeling M."/>
            <person name="Pires J.C."/>
            <person name="Paterson A.H."/>
            <person name="Chalhoub B."/>
            <person name="Wang B."/>
            <person name="Hayward A."/>
            <person name="Sharpe A.G."/>
            <person name="Park B.S."/>
            <person name="Weisshaar B."/>
            <person name="Liu B."/>
            <person name="Li B."/>
            <person name="Liu B."/>
            <person name="Tong C."/>
            <person name="Song C."/>
            <person name="Duran C."/>
            <person name="Peng C."/>
            <person name="Geng C."/>
            <person name="Koh C."/>
            <person name="Lin C."/>
            <person name="Edwards D."/>
            <person name="Mu D."/>
            <person name="Shen D."/>
            <person name="Soumpourou E."/>
            <person name="Li F."/>
            <person name="Fraser F."/>
            <person name="Conant G."/>
            <person name="Lassalle G."/>
            <person name="King G.J."/>
            <person name="Bonnema G."/>
            <person name="Tang H."/>
            <person name="Wang H."/>
            <person name="Belcram H."/>
            <person name="Zhou H."/>
            <person name="Hirakawa H."/>
            <person name="Abe H."/>
            <person name="Guo H."/>
            <person name="Wang H."/>
            <person name="Jin H."/>
            <person name="Parkin I.A."/>
            <person name="Batley J."/>
            <person name="Kim J.S."/>
            <person name="Just J."/>
            <person name="Li J."/>
            <person name="Xu J."/>
            <person name="Deng J."/>
            <person name="Kim J.A."/>
            <person name="Li J."/>
            <person name="Yu J."/>
            <person name="Meng J."/>
            <person name="Wang J."/>
            <person name="Min J."/>
            <person name="Poulain J."/>
            <person name="Wang J."/>
            <person name="Hatakeyama K."/>
            <person name="Wu K."/>
            <person name="Wang L."/>
            <person name="Fang L."/>
            <person name="Trick M."/>
            <person name="Links M.G."/>
            <person name="Zhao M."/>
            <person name="Jin M."/>
            <person name="Ramchiary N."/>
            <person name="Drou N."/>
            <person name="Berkman P.J."/>
            <person name="Cai Q."/>
            <person name="Huang Q."/>
            <person name="Li R."/>
            <person name="Tabata S."/>
            <person name="Cheng S."/>
            <person name="Zhang S."/>
            <person name="Zhang S."/>
            <person name="Huang S."/>
            <person name="Sato S."/>
            <person name="Sun S."/>
            <person name="Kwon S.J."/>
            <person name="Choi S.R."/>
            <person name="Lee T.H."/>
            <person name="Fan W."/>
            <person name="Zhao X."/>
            <person name="Tan X."/>
            <person name="Xu X."/>
            <person name="Wang Y."/>
            <person name="Qiu Y."/>
            <person name="Yin Y."/>
            <person name="Li Y."/>
            <person name="Du Y."/>
            <person name="Liao Y."/>
            <person name="Lim Y."/>
            <person name="Narusaka Y."/>
            <person name="Wang Y."/>
            <person name="Wang Z."/>
            <person name="Li Z."/>
            <person name="Wang Z."/>
            <person name="Xiong Z."/>
            <person name="Zhang Z."/>
        </authorList>
    </citation>
    <scope>NUCLEOTIDE SEQUENCE [LARGE SCALE GENOMIC DNA]</scope>
    <source>
        <strain evidence="10 11">cv. Chiifu-401-42</strain>
    </source>
</reference>
<evidence type="ECO:0000256" key="2">
    <source>
        <dbReference type="ARBA" id="ARBA00012169"/>
    </source>
</evidence>
<dbReference type="CDD" id="cd23340">
    <property type="entry name" value="beta-trefoil_FSCN_ACP-like"/>
    <property type="match status" value="1"/>
</dbReference>
<evidence type="ECO:0000313" key="10">
    <source>
        <dbReference type="EnsemblPlants" id="Bra012402.1-P"/>
    </source>
</evidence>
<evidence type="ECO:0000259" key="8">
    <source>
        <dbReference type="PROSITE" id="PS50053"/>
    </source>
</evidence>
<keyword evidence="3" id="KW-0808">Transferase</keyword>
<evidence type="ECO:0000256" key="7">
    <source>
        <dbReference type="SAM" id="MobiDB-lite"/>
    </source>
</evidence>
<dbReference type="STRING" id="51351.M4D7E2"/>
<dbReference type="Gene3D" id="2.80.10.50">
    <property type="match status" value="1"/>
</dbReference>
<feature type="compositionally biased region" description="Low complexity" evidence="7">
    <location>
        <begin position="477"/>
        <end position="487"/>
    </location>
</feature>
<dbReference type="Pfam" id="PF00454">
    <property type="entry name" value="PI3_PI4_kinase"/>
    <property type="match status" value="1"/>
</dbReference>
<dbReference type="Pfam" id="PF00240">
    <property type="entry name" value="ubiquitin"/>
    <property type="match status" value="1"/>
</dbReference>
<feature type="region of interest" description="Disordered" evidence="7">
    <location>
        <begin position="459"/>
        <end position="487"/>
    </location>
</feature>
<dbReference type="FunFam" id="2.80.10.50:FF:000067">
    <property type="entry name" value="BnaC05g19630D protein"/>
    <property type="match status" value="1"/>
</dbReference>
<dbReference type="SUPFAM" id="SSF54236">
    <property type="entry name" value="Ubiquitin-like"/>
    <property type="match status" value="1"/>
</dbReference>
<feature type="compositionally biased region" description="Low complexity" evidence="7">
    <location>
        <begin position="521"/>
        <end position="533"/>
    </location>
</feature>
<sequence>MDCQTHWEPEGYGASVKLKSWCEKWMRANGGAPPWRKSVTHDEPPMSKTKNWLLWYVITVDGFDLENVSDGFKSSLSSPLSPHLSGLGFWSAPGSPVSGRPKKSLGRFASLGLRSTSPRWSPKLNMKQKEKTCSFDETETVSAVEFFRKAKAVRMCSSHNKYLTADENEETVSQGKNGSTENAQWTVELVSHSYHVIRLKSCYGKYLTASNERFLLGVTGKKVMQLKPSRLDSSVEWEPVREGSKILLKTTYGNYLRANDGPPPRRKSVTHDNPRSATLESISWEVDVVEILINPQLMEEMEFTPSPRKLVTPAPHRKPSNFRLSVSHSMTPSSFSYISNSESDESPSKVDGRGIDYHINPSSKAAEMDYTPSSKKTLPSPPHRKPSWNPFSLSDKSDSDCDEYLTKSNELTNNHHFNHPLNAKMKSKTLHRSQHRKLSNALHSKTLSSLLDLSESDFTPSPKKMLHPTPYKKPTHSKTSSSVSDKSDSDVSISFLIIESPSNSTLPWKKTLHPPPHKKPSNSPHSKTPSSLSDKSDSESDESPSKLDVQTVDYHINPPPFKVAMMSRMSSKKILHGNSVESPPLKPNGRTIYYSIADERHMENKSTAGYFFTFRGNSVAELTQTLREETCLEDVVVCTRNPLSGKLSPLRLQLPPNNGILHLVLLPSSGSLYERLRDCGLADGELLHLVIRLSDLQAISVKTLGGKEFELFVERSRNVGYVKQKIALRENELGNTWDHELTLDGEELDDQRLITDLCKDGESVIHLLIRKSAKVRAKPVGKDFEVSIDDVTHNHNSVDGRRRLISPQEKPKDFFVEPVVVNHEIEPPSLVKELINSTIEGLENGNGPIKSSDGSGGAYFMQDPSGNKYVSVFKPIDEEPLAVNNPHGQPVSVDGEGLKKGTQVGEGAFREVAAYILDYPMTGTRTFPHDQPGFAGVPPTTMVKCLHKDFNHPNGYSFSPENTKIGSLQMFVSNVGTCEDMGYGVFPVDQVHKISVLDIRLANADRHGGNILVSREGNDGQIVLTPIDHGYCFPNKFEDCTFEWLYWPQAKEPYSPETLEYIKSLDAEQDIELLRIHGWEIPPPCARVFRISTMLLKKGAAKGLTPFAIGSMMCRETLEKESEIEQIINDAEAIVLPETTEEEFISTVSAIMDCCLDQHSRN</sequence>
<name>M4D7E2_BRACM</name>
<reference evidence="10 11" key="2">
    <citation type="journal article" date="2018" name="Hortic Res">
        <title>Improved Brassica rapa reference genome by single-molecule sequencing and chromosome conformation capture technologies.</title>
        <authorList>
            <person name="Zhang L."/>
            <person name="Cai X."/>
            <person name="Wu J."/>
            <person name="Liu M."/>
            <person name="Grob S."/>
            <person name="Cheng F."/>
            <person name="Liang J."/>
            <person name="Cai C."/>
            <person name="Liu Z."/>
            <person name="Liu B."/>
            <person name="Wang F."/>
            <person name="Li S."/>
            <person name="Liu F."/>
            <person name="Li X."/>
            <person name="Cheng L."/>
            <person name="Yang W."/>
            <person name="Li M.H."/>
            <person name="Grossniklaus U."/>
            <person name="Zheng H."/>
            <person name="Wang X."/>
        </authorList>
    </citation>
    <scope>NUCLEOTIDE SEQUENCE [LARGE SCALE GENOMIC DNA]</scope>
    <source>
        <strain evidence="10 11">cv. Chiifu-401-42</strain>
    </source>
</reference>
<dbReference type="Gramene" id="Bra012402.1">
    <property type="protein sequence ID" value="Bra012402.1-P"/>
    <property type="gene ID" value="Bra012402"/>
</dbReference>
<dbReference type="PANTHER" id="PTHR45800:SF4">
    <property type="entry name" value="PHOSPHATIDYLINOSITOL 4-KINASE GAMMA 3"/>
    <property type="match status" value="1"/>
</dbReference>
<dbReference type="eggNOG" id="KOG2381">
    <property type="taxonomic scope" value="Eukaryota"/>
</dbReference>
<dbReference type="InterPro" id="IPR008999">
    <property type="entry name" value="Actin-crosslinking"/>
</dbReference>